<organism evidence="2 3">
    <name type="scientific">Sulfurovum indicum</name>
    <dbReference type="NCBI Taxonomy" id="2779528"/>
    <lineage>
        <taxon>Bacteria</taxon>
        <taxon>Pseudomonadati</taxon>
        <taxon>Campylobacterota</taxon>
        <taxon>Epsilonproteobacteria</taxon>
        <taxon>Campylobacterales</taxon>
        <taxon>Sulfurovaceae</taxon>
        <taxon>Sulfurovum</taxon>
    </lineage>
</organism>
<keyword evidence="1" id="KW-0732">Signal</keyword>
<name>A0A7M1S453_9BACT</name>
<reference evidence="2 3" key="1">
    <citation type="submission" date="2020-10" db="EMBL/GenBank/DDBJ databases">
        <title>The genome of sulfurovum sp.</title>
        <authorList>
            <person name="Xie S."/>
            <person name="Shao Z."/>
            <person name="Jiang L."/>
        </authorList>
    </citation>
    <scope>NUCLEOTIDE SEQUENCE [LARGE SCALE GENOMIC DNA]</scope>
    <source>
        <strain evidence="2 3">ST-419</strain>
    </source>
</reference>
<protein>
    <submittedName>
        <fullName evidence="2">DUF302 domain-containing protein</fullName>
    </submittedName>
</protein>
<feature type="chain" id="PRO_5029623347" evidence="1">
    <location>
        <begin position="20"/>
        <end position="314"/>
    </location>
</feature>
<proteinExistence type="predicted"/>
<dbReference type="Gene3D" id="3.30.310.70">
    <property type="entry name" value="TT1751-like domain"/>
    <property type="match status" value="2"/>
</dbReference>
<dbReference type="AlphaFoldDB" id="A0A7M1S453"/>
<keyword evidence="3" id="KW-1185">Reference proteome</keyword>
<gene>
    <name evidence="2" type="ORF">IMZ28_10600</name>
</gene>
<dbReference type="KEGG" id="sinu:IMZ28_10600"/>
<evidence type="ECO:0000313" key="2">
    <source>
        <dbReference type="EMBL" id="QOR61852.1"/>
    </source>
</evidence>
<dbReference type="EMBL" id="CP063164">
    <property type="protein sequence ID" value="QOR61852.1"/>
    <property type="molecule type" value="Genomic_DNA"/>
</dbReference>
<dbReference type="Proteomes" id="UP000595074">
    <property type="component" value="Chromosome"/>
</dbReference>
<evidence type="ECO:0000256" key="1">
    <source>
        <dbReference type="SAM" id="SignalP"/>
    </source>
</evidence>
<dbReference type="SUPFAM" id="SSF103247">
    <property type="entry name" value="TT1751-like"/>
    <property type="match status" value="2"/>
</dbReference>
<dbReference type="InterPro" id="IPR035923">
    <property type="entry name" value="TT1751-like_sf"/>
</dbReference>
<feature type="signal peptide" evidence="1">
    <location>
        <begin position="1"/>
        <end position="19"/>
    </location>
</feature>
<accession>A0A7M1S453</accession>
<evidence type="ECO:0000313" key="3">
    <source>
        <dbReference type="Proteomes" id="UP000595074"/>
    </source>
</evidence>
<dbReference type="RefSeq" id="WP_197548561.1">
    <property type="nucleotide sequence ID" value="NZ_CP063164.1"/>
</dbReference>
<sequence>MKLIKGLLVALLVVTGLTAADKTFKNDVRVWQADNADKKITPKTIEEAFKNAGFVIAANNDMNFPFKRDFKTTHMDVYNLMVVFRKDTALALAEKYPDIGLFTPISMSIYTPKGAKTISVSTLRPEIMADMMNIPRDHPEMIKLGQKIEEALKAAMPKGKFIELPYASKKPAKEVITRITMEQQGDDWEDAKDDFETAFEEKLAPNGFVMAGFTDLNYDFDEHDKDWYLFYDVYSICSIPVIYEVSKLHPEAGAFAPCSAYKYQKKGEKTIHMAFPNVHKWIGSLNITDKPSIDVLLDAQAKFEKMLKELKEGK</sequence>